<evidence type="ECO:0000256" key="3">
    <source>
        <dbReference type="ARBA" id="ARBA00022670"/>
    </source>
</evidence>
<dbReference type="PANTHER" id="PTHR11802">
    <property type="entry name" value="SERINE PROTEASE FAMILY S10 SERINE CARBOXYPEPTIDASE"/>
    <property type="match status" value="1"/>
</dbReference>
<evidence type="ECO:0000256" key="5">
    <source>
        <dbReference type="ARBA" id="ARBA00023180"/>
    </source>
</evidence>
<evidence type="ECO:0000313" key="7">
    <source>
        <dbReference type="EMBL" id="KAG4416283.1"/>
    </source>
</evidence>
<dbReference type="OrthoDB" id="443318at2759"/>
<dbReference type="AlphaFoldDB" id="A0A8H7TCG0"/>
<dbReference type="GO" id="GO:0004185">
    <property type="term" value="F:serine-type carboxypeptidase activity"/>
    <property type="evidence" value="ECO:0007669"/>
    <property type="project" value="UniProtKB-UniRule"/>
</dbReference>
<dbReference type="GO" id="GO:0006508">
    <property type="term" value="P:proteolysis"/>
    <property type="evidence" value="ECO:0007669"/>
    <property type="project" value="UniProtKB-KW"/>
</dbReference>
<keyword evidence="2 6" id="KW-0121">Carboxypeptidase</keyword>
<dbReference type="Proteomes" id="UP000664132">
    <property type="component" value="Unassembled WGS sequence"/>
</dbReference>
<accession>A0A8H7TCG0</accession>
<dbReference type="Gene3D" id="3.40.50.1820">
    <property type="entry name" value="alpha/beta hydrolase"/>
    <property type="match status" value="1"/>
</dbReference>
<dbReference type="Pfam" id="PF00450">
    <property type="entry name" value="Peptidase_S10"/>
    <property type="match status" value="1"/>
</dbReference>
<evidence type="ECO:0000256" key="4">
    <source>
        <dbReference type="ARBA" id="ARBA00022801"/>
    </source>
</evidence>
<evidence type="ECO:0000256" key="6">
    <source>
        <dbReference type="RuleBase" id="RU361156"/>
    </source>
</evidence>
<reference evidence="7" key="1">
    <citation type="submission" date="2021-02" db="EMBL/GenBank/DDBJ databases">
        <title>Genome sequence Cadophora malorum strain M34.</title>
        <authorList>
            <person name="Stefanovic E."/>
            <person name="Vu D."/>
            <person name="Scully C."/>
            <person name="Dijksterhuis J."/>
            <person name="Roader J."/>
            <person name="Houbraken J."/>
        </authorList>
    </citation>
    <scope>NUCLEOTIDE SEQUENCE</scope>
    <source>
        <strain evidence="7">M34</strain>
    </source>
</reference>
<evidence type="ECO:0000256" key="1">
    <source>
        <dbReference type="ARBA" id="ARBA00009431"/>
    </source>
</evidence>
<keyword evidence="5" id="KW-0325">Glycoprotein</keyword>
<dbReference type="PANTHER" id="PTHR11802:SF453">
    <property type="entry name" value="S1, PUTATIVE-RELATED"/>
    <property type="match status" value="1"/>
</dbReference>
<gene>
    <name evidence="7" type="ORF">IFR04_010564</name>
</gene>
<keyword evidence="8" id="KW-1185">Reference proteome</keyword>
<dbReference type="InterPro" id="IPR029058">
    <property type="entry name" value="AB_hydrolase_fold"/>
</dbReference>
<keyword evidence="3 6" id="KW-0645">Protease</keyword>
<sequence length="265" mass="29779">MSMRTCLNAAPYVWKLMQAFFAQFQEYQNRDFGLFTESYGGHYGPELASYFTSENAAIAAGTVVGQKISLVAIGIDNGWFASIIQEKASIYFSFNNTYKLIISAFQHKMYLESYETYCLPLLKKCGAVAGSDADCEMGYHICYNTIEFSMSSVVDMDPYDVRKEFKNPFPPKTYVAYLRRQEVVKAIGANAKIPYAECSDKIFSGFTRTGDNARSFLPTLSRVVQSGITTLIWAGDADWICNWYGGLECADAMVYKGQRSSGRRK</sequence>
<dbReference type="InterPro" id="IPR001563">
    <property type="entry name" value="Peptidase_S10"/>
</dbReference>
<dbReference type="PROSITE" id="PS00131">
    <property type="entry name" value="CARBOXYPEPT_SER_SER"/>
    <property type="match status" value="1"/>
</dbReference>
<evidence type="ECO:0000313" key="8">
    <source>
        <dbReference type="Proteomes" id="UP000664132"/>
    </source>
</evidence>
<protein>
    <recommendedName>
        <fullName evidence="6">Carboxypeptidase</fullName>
        <ecNumber evidence="6">3.4.16.-</ecNumber>
    </recommendedName>
</protein>
<dbReference type="GO" id="GO:0000324">
    <property type="term" value="C:fungal-type vacuole"/>
    <property type="evidence" value="ECO:0007669"/>
    <property type="project" value="TreeGrafter"/>
</dbReference>
<dbReference type="EMBL" id="JAFJYH010000191">
    <property type="protein sequence ID" value="KAG4416283.1"/>
    <property type="molecule type" value="Genomic_DNA"/>
</dbReference>
<comment type="similarity">
    <text evidence="1 6">Belongs to the peptidase S10 family.</text>
</comment>
<organism evidence="7 8">
    <name type="scientific">Cadophora malorum</name>
    <dbReference type="NCBI Taxonomy" id="108018"/>
    <lineage>
        <taxon>Eukaryota</taxon>
        <taxon>Fungi</taxon>
        <taxon>Dikarya</taxon>
        <taxon>Ascomycota</taxon>
        <taxon>Pezizomycotina</taxon>
        <taxon>Leotiomycetes</taxon>
        <taxon>Helotiales</taxon>
        <taxon>Ploettnerulaceae</taxon>
        <taxon>Cadophora</taxon>
    </lineage>
</organism>
<dbReference type="SUPFAM" id="SSF53474">
    <property type="entry name" value="alpha/beta-Hydrolases"/>
    <property type="match status" value="1"/>
</dbReference>
<proteinExistence type="inferred from homology"/>
<dbReference type="InterPro" id="IPR018202">
    <property type="entry name" value="Ser_caboxypep_ser_AS"/>
</dbReference>
<evidence type="ECO:0000256" key="2">
    <source>
        <dbReference type="ARBA" id="ARBA00022645"/>
    </source>
</evidence>
<comment type="caution">
    <text evidence="7">The sequence shown here is derived from an EMBL/GenBank/DDBJ whole genome shotgun (WGS) entry which is preliminary data.</text>
</comment>
<keyword evidence="4 6" id="KW-0378">Hydrolase</keyword>
<dbReference type="EC" id="3.4.16.-" evidence="6"/>
<name>A0A8H7TCG0_9HELO</name>